<evidence type="ECO:0000313" key="2">
    <source>
        <dbReference type="Proteomes" id="UP000526786"/>
    </source>
</evidence>
<protein>
    <submittedName>
        <fullName evidence="1">Uncharacterized protein</fullName>
    </submittedName>
</protein>
<comment type="caution">
    <text evidence="1">The sequence shown here is derived from an EMBL/GenBank/DDBJ whole genome shotgun (WGS) entry which is preliminary data.</text>
</comment>
<sequence length="79" mass="9490">MAFQLVIVIIIPILMGIFFVPPFDPPEEPIEEIKQPTEPISDIPDRDFLYFFLMLVWLFFLIRILFQIKRGTFTIQRKF</sequence>
<evidence type="ECO:0000313" key="1">
    <source>
        <dbReference type="EMBL" id="MBA4454538.1"/>
    </source>
</evidence>
<dbReference type="EMBL" id="JACENC010000248">
    <property type="protein sequence ID" value="MBA4454538.1"/>
    <property type="molecule type" value="Genomic_DNA"/>
</dbReference>
<accession>A0AC60W508</accession>
<gene>
    <name evidence="1" type="ORF">H2B05_06305</name>
</gene>
<name>A0AC60W508_9ARCH</name>
<proteinExistence type="predicted"/>
<dbReference type="Proteomes" id="UP000526786">
    <property type="component" value="Unassembled WGS sequence"/>
</dbReference>
<organism evidence="1 2">
    <name type="scientific">Candidatus Nitrosomaritimum aestuariumsis</name>
    <dbReference type="NCBI Taxonomy" id="3342354"/>
    <lineage>
        <taxon>Archaea</taxon>
        <taxon>Nitrososphaerota</taxon>
        <taxon>Nitrososphaeria</taxon>
        <taxon>Nitrosopumilales</taxon>
        <taxon>Nitrosopumilaceae</taxon>
        <taxon>Candidatus Nitrosomaritimum</taxon>
    </lineage>
</organism>
<reference evidence="1 2" key="1">
    <citation type="journal article" date="2020" name="Appl. Environ. Microbiol.">
        <title>Genomic Characteristics of a Novel Species of Ammonia-Oxidizing Archaea from the Jiulong River Estuary.</title>
        <authorList>
            <person name="Zou D."/>
            <person name="Wan R."/>
            <person name="Han L."/>
            <person name="Xu M.N."/>
            <person name="Liu Y."/>
            <person name="Liu H."/>
            <person name="Kao S.J."/>
            <person name="Li M."/>
        </authorList>
    </citation>
    <scope>NUCLEOTIDE SEQUENCE [LARGE SCALE GENOMIC DNA]</scope>
    <source>
        <strain evidence="1">W2bin3</strain>
    </source>
</reference>